<dbReference type="AlphaFoldDB" id="F3PP84"/>
<dbReference type="Proteomes" id="UP000003416">
    <property type="component" value="Unassembled WGS sequence"/>
</dbReference>
<name>F3PP84_9BACE</name>
<comment type="caution">
    <text evidence="2">The sequence shown here is derived from an EMBL/GenBank/DDBJ whole genome shotgun (WGS) entry which is preliminary data.</text>
</comment>
<dbReference type="EMBL" id="AFBN01000010">
    <property type="protein sequence ID" value="EGF59289.1"/>
    <property type="molecule type" value="Genomic_DNA"/>
</dbReference>
<keyword evidence="1" id="KW-0472">Membrane</keyword>
<dbReference type="HOGENOM" id="CLU_2803458_0_0_10"/>
<evidence type="ECO:0000313" key="3">
    <source>
        <dbReference type="Proteomes" id="UP000003416"/>
    </source>
</evidence>
<feature type="transmembrane region" description="Helical" evidence="1">
    <location>
        <begin position="6"/>
        <end position="23"/>
    </location>
</feature>
<sequence length="67" mass="7526">MDFSMWIQSSSDWGILLLSALLIGMSKTGIQGISLLAVPMMAMTFLVVLLVMFWSDWKGKENTLSFH</sequence>
<accession>F3PP84</accession>
<reference evidence="2 3" key="1">
    <citation type="submission" date="2011-02" db="EMBL/GenBank/DDBJ databases">
        <authorList>
            <person name="Weinstock G."/>
            <person name="Sodergren E."/>
            <person name="Clifton S."/>
            <person name="Fulton L."/>
            <person name="Fulton B."/>
            <person name="Courtney L."/>
            <person name="Fronick C."/>
            <person name="Harrison M."/>
            <person name="Strong C."/>
            <person name="Farmer C."/>
            <person name="Delahaunty K."/>
            <person name="Markovic C."/>
            <person name="Hall O."/>
            <person name="Minx P."/>
            <person name="Tomlinson C."/>
            <person name="Mitreva M."/>
            <person name="Hou S."/>
            <person name="Chen J."/>
            <person name="Wollam A."/>
            <person name="Pepin K.H."/>
            <person name="Johnson M."/>
            <person name="Bhonagiri V."/>
            <person name="Zhang X."/>
            <person name="Suruliraj S."/>
            <person name="Warren W."/>
            <person name="Chinwalla A."/>
            <person name="Mardis E.R."/>
            <person name="Wilson R.K."/>
        </authorList>
    </citation>
    <scope>NUCLEOTIDE SEQUENCE [LARGE SCALE GENOMIC DNA]</scope>
    <source>
        <strain evidence="2 3">YIT 12057</strain>
    </source>
</reference>
<keyword evidence="3" id="KW-1185">Reference proteome</keyword>
<evidence type="ECO:0000313" key="2">
    <source>
        <dbReference type="EMBL" id="EGF59289.1"/>
    </source>
</evidence>
<protein>
    <submittedName>
        <fullName evidence="2">Conserved domain protein</fullName>
    </submittedName>
</protein>
<keyword evidence="1" id="KW-1133">Transmembrane helix</keyword>
<dbReference type="STRING" id="763034.HMPREF9446_00524"/>
<evidence type="ECO:0000256" key="1">
    <source>
        <dbReference type="SAM" id="Phobius"/>
    </source>
</evidence>
<gene>
    <name evidence="2" type="ORF">HMPREF9446_00524</name>
</gene>
<proteinExistence type="predicted"/>
<organism evidence="2 3">
    <name type="scientific">Bacteroides fluxus YIT 12057</name>
    <dbReference type="NCBI Taxonomy" id="763034"/>
    <lineage>
        <taxon>Bacteria</taxon>
        <taxon>Pseudomonadati</taxon>
        <taxon>Bacteroidota</taxon>
        <taxon>Bacteroidia</taxon>
        <taxon>Bacteroidales</taxon>
        <taxon>Bacteroidaceae</taxon>
        <taxon>Bacteroides</taxon>
    </lineage>
</organism>
<feature type="transmembrane region" description="Helical" evidence="1">
    <location>
        <begin position="35"/>
        <end position="55"/>
    </location>
</feature>
<keyword evidence="1" id="KW-0812">Transmembrane</keyword>